<comment type="caution">
    <text evidence="1">The sequence shown here is derived from an EMBL/GenBank/DDBJ whole genome shotgun (WGS) entry which is preliminary data.</text>
</comment>
<dbReference type="Proteomes" id="UP000095209">
    <property type="component" value="Unassembled WGS sequence"/>
</dbReference>
<dbReference type="OrthoDB" id="2882430at2"/>
<proteinExistence type="predicted"/>
<dbReference type="RefSeq" id="WP_069718018.1">
    <property type="nucleotide sequence ID" value="NZ_MJEH01000041.1"/>
</dbReference>
<evidence type="ECO:0000313" key="1">
    <source>
        <dbReference type="EMBL" id="OEH91955.1"/>
    </source>
</evidence>
<evidence type="ECO:0000313" key="2">
    <source>
        <dbReference type="Proteomes" id="UP000095209"/>
    </source>
</evidence>
<organism evidence="1 2">
    <name type="scientific">Bacillus solimangrovi</name>
    <dbReference type="NCBI Taxonomy" id="1305675"/>
    <lineage>
        <taxon>Bacteria</taxon>
        <taxon>Bacillati</taxon>
        <taxon>Bacillota</taxon>
        <taxon>Bacilli</taxon>
        <taxon>Bacillales</taxon>
        <taxon>Bacillaceae</taxon>
        <taxon>Bacillus</taxon>
    </lineage>
</organism>
<keyword evidence="2" id="KW-1185">Reference proteome</keyword>
<dbReference type="AlphaFoldDB" id="A0A1E5LCZ9"/>
<gene>
    <name evidence="1" type="ORF">BFG57_17495</name>
</gene>
<protein>
    <submittedName>
        <fullName evidence="1">Uncharacterized protein</fullName>
    </submittedName>
</protein>
<reference evidence="1 2" key="1">
    <citation type="submission" date="2016-08" db="EMBL/GenBank/DDBJ databases">
        <title>Genome of Bacillus solimangrovi GH2-4.</title>
        <authorList>
            <person name="Lim S."/>
            <person name="Kim B.-C."/>
        </authorList>
    </citation>
    <scope>NUCLEOTIDE SEQUENCE [LARGE SCALE GENOMIC DNA]</scope>
    <source>
        <strain evidence="1 2">GH2-4</strain>
    </source>
</reference>
<accession>A0A1E5LCZ9</accession>
<sequence>MLRTIRTRRDIEKFLNEFDRIAQYDVDNQKWYFVFVDYNRSGFWTLMKKDEQWSLHGKGDTYSDIQERLIDREEVYRHLWKCRKAVNEELKRKVLV</sequence>
<dbReference type="EMBL" id="MJEH01000041">
    <property type="protein sequence ID" value="OEH91955.1"/>
    <property type="molecule type" value="Genomic_DNA"/>
</dbReference>
<name>A0A1E5LCZ9_9BACI</name>